<accession>A0AAD7UC31</accession>
<dbReference type="Proteomes" id="UP001230188">
    <property type="component" value="Unassembled WGS sequence"/>
</dbReference>
<keyword evidence="1" id="KW-1133">Transmembrane helix</keyword>
<reference evidence="2" key="1">
    <citation type="submission" date="2023-01" db="EMBL/GenBank/DDBJ databases">
        <title>Metagenome sequencing of chrysophaentin producing Chrysophaeum taylorii.</title>
        <authorList>
            <person name="Davison J."/>
            <person name="Bewley C."/>
        </authorList>
    </citation>
    <scope>NUCLEOTIDE SEQUENCE</scope>
    <source>
        <strain evidence="2">NIES-1699</strain>
    </source>
</reference>
<organism evidence="2 3">
    <name type="scientific">Chrysophaeum taylorii</name>
    <dbReference type="NCBI Taxonomy" id="2483200"/>
    <lineage>
        <taxon>Eukaryota</taxon>
        <taxon>Sar</taxon>
        <taxon>Stramenopiles</taxon>
        <taxon>Ochrophyta</taxon>
        <taxon>Pelagophyceae</taxon>
        <taxon>Pelagomonadales</taxon>
        <taxon>Pelagomonadaceae</taxon>
        <taxon>Chrysophaeum</taxon>
    </lineage>
</organism>
<name>A0AAD7UC31_9STRA</name>
<keyword evidence="1" id="KW-0472">Membrane</keyword>
<keyword evidence="1" id="KW-0812">Transmembrane</keyword>
<proteinExistence type="predicted"/>
<evidence type="ECO:0000313" key="2">
    <source>
        <dbReference type="EMBL" id="KAJ8602196.1"/>
    </source>
</evidence>
<sequence>MEIGFLEKKHGEFCSELVGCDDERVLTSMLLFYVLAAAGTAFNLLAVILASFCMIFGPELAIRGTEESMHHAVKGMYEERRQALKYFWIGCLFIVLSGIALAWMKFPVLTSGLITGVFCSLVLFCSVYVRKLRPLFAYEDEDLDISQIVEGVAQSNTLSAQRQQQRRGGRGAASRYGAVSATTTVIPEPGAKSGNVFVDNMLRYAVLADKVLRLFLLDGSEVGAYPLADIRVGRDHYVPLFDRAQEARRWCCTRLGDDGVDAAA</sequence>
<dbReference type="EMBL" id="JAQMWT010000388">
    <property type="protein sequence ID" value="KAJ8602196.1"/>
    <property type="molecule type" value="Genomic_DNA"/>
</dbReference>
<protein>
    <submittedName>
        <fullName evidence="2">Uncharacterized protein</fullName>
    </submittedName>
</protein>
<feature type="transmembrane region" description="Helical" evidence="1">
    <location>
        <begin position="31"/>
        <end position="62"/>
    </location>
</feature>
<gene>
    <name evidence="2" type="ORF">CTAYLR_003602</name>
</gene>
<feature type="transmembrane region" description="Helical" evidence="1">
    <location>
        <begin position="83"/>
        <end position="103"/>
    </location>
</feature>
<feature type="transmembrane region" description="Helical" evidence="1">
    <location>
        <begin position="109"/>
        <end position="129"/>
    </location>
</feature>
<evidence type="ECO:0000256" key="1">
    <source>
        <dbReference type="SAM" id="Phobius"/>
    </source>
</evidence>
<evidence type="ECO:0000313" key="3">
    <source>
        <dbReference type="Proteomes" id="UP001230188"/>
    </source>
</evidence>
<dbReference type="AlphaFoldDB" id="A0AAD7UC31"/>
<comment type="caution">
    <text evidence="2">The sequence shown here is derived from an EMBL/GenBank/DDBJ whole genome shotgun (WGS) entry which is preliminary data.</text>
</comment>
<keyword evidence="3" id="KW-1185">Reference proteome</keyword>